<dbReference type="InterPro" id="IPR049630">
    <property type="entry name" value="DYDC-like_DD"/>
</dbReference>
<gene>
    <name evidence="2" type="ORF">SFRICE_041453</name>
</gene>
<organism evidence="2">
    <name type="scientific">Spodoptera frugiperda</name>
    <name type="common">Fall armyworm</name>
    <dbReference type="NCBI Taxonomy" id="7108"/>
    <lineage>
        <taxon>Eukaryota</taxon>
        <taxon>Metazoa</taxon>
        <taxon>Ecdysozoa</taxon>
        <taxon>Arthropoda</taxon>
        <taxon>Hexapoda</taxon>
        <taxon>Insecta</taxon>
        <taxon>Pterygota</taxon>
        <taxon>Neoptera</taxon>
        <taxon>Endopterygota</taxon>
        <taxon>Lepidoptera</taxon>
        <taxon>Glossata</taxon>
        <taxon>Ditrysia</taxon>
        <taxon>Noctuoidea</taxon>
        <taxon>Noctuidae</taxon>
        <taxon>Amphipyrinae</taxon>
        <taxon>Spodoptera</taxon>
    </lineage>
</organism>
<dbReference type="CDD" id="cd22966">
    <property type="entry name" value="DD_DYDC-like"/>
    <property type="match status" value="1"/>
</dbReference>
<dbReference type="EMBL" id="ODYU01008364">
    <property type="protein sequence ID" value="SOQ51891.1"/>
    <property type="molecule type" value="Genomic_DNA"/>
</dbReference>
<feature type="coiled-coil region" evidence="1">
    <location>
        <begin position="249"/>
        <end position="304"/>
    </location>
</feature>
<accession>A0A2H1WFQ7</accession>
<evidence type="ECO:0000313" key="2">
    <source>
        <dbReference type="EMBL" id="SOQ51891.1"/>
    </source>
</evidence>
<sequence>MNKREANVFLFTIAKEIQHSFASPVIFFTLKDYADNVFDVYKNVRTALLANEGPDTIVDIVYAFHMEWLQAVDEIEDFKERVKETPRNAILKAISFTMECVEQRYLSIRKYIEQMQTSMTGDEYTLMQTDLSIIKDLQEIVASSLTEKYHYINSLSDHADYYARVYDEIEELLFWLDKLNDNVAVEFCNILNFKVPLAPGNLTTTLQEIVEDVAANPSPEAQRILEIVHVRGSLISSSIRLSSTNEVEISKIIEKIRALENRIKRLQTQNSSALMALKHKTTFLEERLQSLENIKKSIKNMKQTKDSGDQRVPETPIEPKDMHIFTHLLPHRDRYRLVDKLLQLWKSAMTNVSEHQSVISILSVANLDEMFTDDNGQFTVDIHGRKIYRNADDDRLYQLNEQNKLVPLKDDDQHIYFYDACGRYYINEERKRIYKDHDGASEYILTNNGYLVKFLEEKDGVQYFYDWLGRYYIRKEDGRQIYTEENSPDEYEQDGLGNLVKIHPEPIFYGPCPELEPITMKENEYLQQEVGQALKKCISQVILKQPSDPIGYLADCLTRYSKNLKAHEELMKREKERFELSQLLHLNTPKDVSVVCSSAEEMEDLNFINYGHDTDTSFSTR</sequence>
<protein>
    <submittedName>
        <fullName evidence="2">SFRICE_041453</fullName>
    </submittedName>
</protein>
<proteinExistence type="predicted"/>
<keyword evidence="1" id="KW-0175">Coiled coil</keyword>
<name>A0A2H1WFQ7_SPOFR</name>
<dbReference type="AlphaFoldDB" id="A0A2H1WFQ7"/>
<evidence type="ECO:0000256" key="1">
    <source>
        <dbReference type="SAM" id="Coils"/>
    </source>
</evidence>
<dbReference type="Gene3D" id="1.20.890.10">
    <property type="entry name" value="cAMP-dependent protein kinase regulatory subunit, dimerization-anchoring domain"/>
    <property type="match status" value="1"/>
</dbReference>
<reference evidence="2" key="1">
    <citation type="submission" date="2016-07" db="EMBL/GenBank/DDBJ databases">
        <authorList>
            <person name="Bretaudeau A."/>
        </authorList>
    </citation>
    <scope>NUCLEOTIDE SEQUENCE</scope>
    <source>
        <strain evidence="2">Rice</strain>
        <tissue evidence="2">Whole body</tissue>
    </source>
</reference>